<accession>A0AAV7PND7</accession>
<feature type="compositionally biased region" description="Basic and acidic residues" evidence="1">
    <location>
        <begin position="175"/>
        <end position="190"/>
    </location>
</feature>
<evidence type="ECO:0000313" key="2">
    <source>
        <dbReference type="EMBL" id="KAJ1129807.1"/>
    </source>
</evidence>
<proteinExistence type="predicted"/>
<dbReference type="AlphaFoldDB" id="A0AAV7PND7"/>
<gene>
    <name evidence="2" type="ORF">NDU88_008172</name>
</gene>
<name>A0AAV7PND7_PLEWA</name>
<feature type="region of interest" description="Disordered" evidence="1">
    <location>
        <begin position="142"/>
        <end position="190"/>
    </location>
</feature>
<feature type="region of interest" description="Disordered" evidence="1">
    <location>
        <begin position="1"/>
        <end position="42"/>
    </location>
</feature>
<evidence type="ECO:0000313" key="3">
    <source>
        <dbReference type="Proteomes" id="UP001066276"/>
    </source>
</evidence>
<organism evidence="2 3">
    <name type="scientific">Pleurodeles waltl</name>
    <name type="common">Iberian ribbed newt</name>
    <dbReference type="NCBI Taxonomy" id="8319"/>
    <lineage>
        <taxon>Eukaryota</taxon>
        <taxon>Metazoa</taxon>
        <taxon>Chordata</taxon>
        <taxon>Craniata</taxon>
        <taxon>Vertebrata</taxon>
        <taxon>Euteleostomi</taxon>
        <taxon>Amphibia</taxon>
        <taxon>Batrachia</taxon>
        <taxon>Caudata</taxon>
        <taxon>Salamandroidea</taxon>
        <taxon>Salamandridae</taxon>
        <taxon>Pleurodelinae</taxon>
        <taxon>Pleurodeles</taxon>
    </lineage>
</organism>
<reference evidence="2" key="1">
    <citation type="journal article" date="2022" name="bioRxiv">
        <title>Sequencing and chromosome-scale assembly of the giantPleurodeles waltlgenome.</title>
        <authorList>
            <person name="Brown T."/>
            <person name="Elewa A."/>
            <person name="Iarovenko S."/>
            <person name="Subramanian E."/>
            <person name="Araus A.J."/>
            <person name="Petzold A."/>
            <person name="Susuki M."/>
            <person name="Suzuki K.-i.T."/>
            <person name="Hayashi T."/>
            <person name="Toyoda A."/>
            <person name="Oliveira C."/>
            <person name="Osipova E."/>
            <person name="Leigh N.D."/>
            <person name="Simon A."/>
            <person name="Yun M.H."/>
        </authorList>
    </citation>
    <scope>NUCLEOTIDE SEQUENCE</scope>
    <source>
        <strain evidence="2">20211129_DDA</strain>
        <tissue evidence="2">Liver</tissue>
    </source>
</reference>
<evidence type="ECO:0000256" key="1">
    <source>
        <dbReference type="SAM" id="MobiDB-lite"/>
    </source>
</evidence>
<feature type="compositionally biased region" description="Gly residues" evidence="1">
    <location>
        <begin position="150"/>
        <end position="160"/>
    </location>
</feature>
<comment type="caution">
    <text evidence="2">The sequence shown here is derived from an EMBL/GenBank/DDBJ whole genome shotgun (WGS) entry which is preliminary data.</text>
</comment>
<dbReference type="Proteomes" id="UP001066276">
    <property type="component" value="Chromosome 7"/>
</dbReference>
<keyword evidence="3" id="KW-1185">Reference proteome</keyword>
<dbReference type="EMBL" id="JANPWB010000011">
    <property type="protein sequence ID" value="KAJ1129807.1"/>
    <property type="molecule type" value="Genomic_DNA"/>
</dbReference>
<sequence>MAAPPRLGPETRLRRGGDPVLRPSRSGRGGQPAVGNRDAGKVPLAASIQMAGGRLPTGRSRRWRLLQGWGQRRGSRRVETQFCIRPDPAEEGSLPAGPRTWKSAFGCLNAKAVRLRDRRGAGDLDVGQSPVLARRVLDISRTLNPRPGWQGPGRSSGGGAPEVKKRSGFTLKSDPVPRELLEVRPSRRPS</sequence>
<protein>
    <submittedName>
        <fullName evidence="2">Uncharacterized protein</fullName>
    </submittedName>
</protein>